<dbReference type="RefSeq" id="WP_056683807.1">
    <property type="nucleotide sequence ID" value="NZ_LJIX01000006.1"/>
</dbReference>
<keyword evidence="2" id="KW-1185">Reference proteome</keyword>
<gene>
    <name evidence="1" type="ORF">AN957_09790</name>
</gene>
<evidence type="ECO:0000313" key="1">
    <source>
        <dbReference type="EMBL" id="KQL18833.1"/>
    </source>
</evidence>
<dbReference type="EMBL" id="LJIX01000006">
    <property type="protein sequence ID" value="KQL18833.1"/>
    <property type="molecule type" value="Genomic_DNA"/>
</dbReference>
<dbReference type="PATRIC" id="fig|1637975.4.peg.1739"/>
<sequence length="89" mass="10371">MKSYVIVIVDEMPRYLLTPIISENVRVDFVRIGEVVHGRVFKGSRINVVVNRTKYRELDKVDDESIAKWWSHVKQGLAKDVEIRDGVMK</sequence>
<proteinExistence type="predicted"/>
<dbReference type="AlphaFoldDB" id="A0A0Q3QLF8"/>
<evidence type="ECO:0000313" key="2">
    <source>
        <dbReference type="Proteomes" id="UP000050996"/>
    </source>
</evidence>
<name>A0A0Q3QLF8_9BACI</name>
<dbReference type="STRING" id="1637975.AN957_09790"/>
<organism evidence="1 2">
    <name type="scientific">Cytobacillus solani</name>
    <dbReference type="NCBI Taxonomy" id="1637975"/>
    <lineage>
        <taxon>Bacteria</taxon>
        <taxon>Bacillati</taxon>
        <taxon>Bacillota</taxon>
        <taxon>Bacilli</taxon>
        <taxon>Bacillales</taxon>
        <taxon>Bacillaceae</taxon>
        <taxon>Cytobacillus</taxon>
    </lineage>
</organism>
<protein>
    <submittedName>
        <fullName evidence="1">Uncharacterized protein</fullName>
    </submittedName>
</protein>
<dbReference type="Proteomes" id="UP000050996">
    <property type="component" value="Unassembled WGS sequence"/>
</dbReference>
<reference evidence="1 2" key="1">
    <citation type="submission" date="2015-09" db="EMBL/GenBank/DDBJ databases">
        <title>Genome sequencing project for genomic taxonomy and phylogenomics of Bacillus-like bacteria.</title>
        <authorList>
            <person name="Liu B."/>
            <person name="Wang J."/>
            <person name="Zhu Y."/>
            <person name="Liu G."/>
            <person name="Chen Q."/>
            <person name="Chen Z."/>
            <person name="Lan J."/>
            <person name="Che J."/>
            <person name="Ge C."/>
            <person name="Shi H."/>
            <person name="Pan Z."/>
            <person name="Liu X."/>
        </authorList>
    </citation>
    <scope>NUCLEOTIDE SEQUENCE [LARGE SCALE GENOMIC DNA]</scope>
    <source>
        <strain evidence="1 2">FJAT-18043</strain>
    </source>
</reference>
<accession>A0A0Q3QLF8</accession>
<comment type="caution">
    <text evidence="1">The sequence shown here is derived from an EMBL/GenBank/DDBJ whole genome shotgun (WGS) entry which is preliminary data.</text>
</comment>